<dbReference type="Pfam" id="PF19789">
    <property type="entry name" value="DUF6273"/>
    <property type="match status" value="1"/>
</dbReference>
<sequence>MKIKRILIFIFLILGLSSMIMLLIKQPNLIPPKAPKTLKDLAYDSDKRLGYTIYIPENGKLEPYLVLTKNYYKQGNVLLIRKYVLEVPLPHNKKNASSYYAGGIPDRFISEVFINEFPSKLRAQIVETSVNIRAEDVVQVGDKVEKIKRKLFLLLEKELGLAYFATSDEQEIKYFTDERYDRAIARTKDNTARVWWLRGARDHGFSNLARSVTDYVGIGASAVKDSYYLRPSFCLPPSTKIVKERIDGQYLYVLKDFQNANLSRVPLLAEDIGLTGQALEKNYEEHLYCSLKIEIENPEYGSVLSDSLTVHYGDVSQLRAVTYPNSQFDGWYLRERLISRDRNLNYEVLNGDTLTAKFSKKETVLIE</sequence>
<evidence type="ECO:0000313" key="1">
    <source>
        <dbReference type="EMBL" id="QIW57992.1"/>
    </source>
</evidence>
<dbReference type="EMBL" id="CP047628">
    <property type="protein sequence ID" value="QIW57992.1"/>
    <property type="molecule type" value="Genomic_DNA"/>
</dbReference>
<dbReference type="RefSeq" id="WP_096040170.1">
    <property type="nucleotide sequence ID" value="NZ_CP023392.1"/>
</dbReference>
<accession>A0A290Q0K9</accession>
<reference evidence="1 2" key="1">
    <citation type="submission" date="2019-12" db="EMBL/GenBank/DDBJ databases">
        <title>Whole genome sequences of Lactococcus raffinolactis strains isolated from sewage.</title>
        <authorList>
            <person name="Ybazeta G."/>
            <person name="Ross M."/>
            <person name="Brabant-Kirwan D."/>
            <person name="Saleh M."/>
            <person name="Dillon J.A."/>
            <person name="Splinter K."/>
            <person name="Nokhbeh R."/>
        </authorList>
    </citation>
    <scope>NUCLEOTIDE SEQUENCE [LARGE SCALE GENOMIC DNA]</scope>
    <source>
        <strain evidence="1 2">Lr_19_14</strain>
    </source>
</reference>
<dbReference type="KEGG" id="lrn:CMV25_08240"/>
<dbReference type="InterPro" id="IPR046240">
    <property type="entry name" value="DUF6273"/>
</dbReference>
<gene>
    <name evidence="1" type="ORF">GU334_03210</name>
</gene>
<organism evidence="1 2">
    <name type="scientific">Pseudolactococcus raffinolactis</name>
    <dbReference type="NCBI Taxonomy" id="1366"/>
    <lineage>
        <taxon>Bacteria</taxon>
        <taxon>Bacillati</taxon>
        <taxon>Bacillota</taxon>
        <taxon>Bacilli</taxon>
        <taxon>Lactobacillales</taxon>
        <taxon>Streptococcaceae</taxon>
        <taxon>Pseudolactococcus</taxon>
    </lineage>
</organism>
<evidence type="ECO:0000313" key="2">
    <source>
        <dbReference type="Proteomes" id="UP000501558"/>
    </source>
</evidence>
<dbReference type="AlphaFoldDB" id="A0A290Q0K9"/>
<dbReference type="Proteomes" id="UP000501558">
    <property type="component" value="Chromosome"/>
</dbReference>
<keyword evidence="2" id="KW-1185">Reference proteome</keyword>
<proteinExistence type="predicted"/>
<name>A0A290Q0K9_9LACT</name>
<protein>
    <submittedName>
        <fullName evidence="1">Uncharacterized protein</fullName>
    </submittedName>
</protein>